<comment type="caution">
    <text evidence="2">The sequence shown here is derived from an EMBL/GenBank/DDBJ whole genome shotgun (WGS) entry which is preliminary data.</text>
</comment>
<feature type="transmembrane region" description="Helical" evidence="1">
    <location>
        <begin position="221"/>
        <end position="243"/>
    </location>
</feature>
<keyword evidence="1" id="KW-0812">Transmembrane</keyword>
<keyword evidence="1" id="KW-1133">Transmembrane helix</keyword>
<dbReference type="AlphaFoldDB" id="A0A7J9SHM0"/>
<protein>
    <submittedName>
        <fullName evidence="2">Uncharacterized protein</fullName>
    </submittedName>
</protein>
<gene>
    <name evidence="2" type="ORF">H5V44_04005</name>
</gene>
<evidence type="ECO:0000256" key="1">
    <source>
        <dbReference type="SAM" id="Phobius"/>
    </source>
</evidence>
<keyword evidence="1" id="KW-0472">Membrane</keyword>
<evidence type="ECO:0000313" key="3">
    <source>
        <dbReference type="Proteomes" id="UP000546257"/>
    </source>
</evidence>
<feature type="transmembrane region" description="Helical" evidence="1">
    <location>
        <begin position="133"/>
        <end position="160"/>
    </location>
</feature>
<reference evidence="2 3" key="1">
    <citation type="submission" date="2020-08" db="EMBL/GenBank/DDBJ databases">
        <authorList>
            <person name="Seo M.-J."/>
        </authorList>
    </citation>
    <scope>NUCLEOTIDE SEQUENCE [LARGE SCALE GENOMIC DNA]</scope>
    <source>
        <strain evidence="2 3">MBLA0160</strain>
    </source>
</reference>
<sequence length="362" mass="40771">MSAEEKYRSTLVVEIIAQKAGFDTLSEQLFGSDSHGLYLFVCLGLFIEYAIFDVYNYFVTGKSSFITSPNTLAIPAMTVLGVVGLRYLHHEYASAVVGIGVEDEHMSVDQDVQDEFEGLVSFRLRLGAYVTGLICYYAFVGSVFGAFGLIEIGGLGLVLYAQLVTFPLIIIPVLAELTISYVAIHILVPRRLKKTDMGLFFYDPRNLGGFEPIGELLKHSYYIYTAILLLWFLQTHLPVIFSSVLNSPYPSPDPFFQVILSAFWFVGVVSIGYSMYHVHSLMKSKKEERVSTLEDEIKDIVEDPYDATPTNITDDERYENAQKNLEEVKQTKTYPTTFTMWSQIFLSVLLPQALNMAVQLPQ</sequence>
<feature type="transmembrane region" description="Helical" evidence="1">
    <location>
        <begin position="166"/>
        <end position="188"/>
    </location>
</feature>
<organism evidence="2 3">
    <name type="scientific">Halobellus ruber</name>
    <dbReference type="NCBI Taxonomy" id="2761102"/>
    <lineage>
        <taxon>Archaea</taxon>
        <taxon>Methanobacteriati</taxon>
        <taxon>Methanobacteriota</taxon>
        <taxon>Stenosarchaea group</taxon>
        <taxon>Halobacteria</taxon>
        <taxon>Halobacteriales</taxon>
        <taxon>Haloferacaceae</taxon>
        <taxon>Halobellus</taxon>
    </lineage>
</organism>
<dbReference type="Proteomes" id="UP000546257">
    <property type="component" value="Unassembled WGS sequence"/>
</dbReference>
<feature type="transmembrane region" description="Helical" evidence="1">
    <location>
        <begin position="255"/>
        <end position="276"/>
    </location>
</feature>
<proteinExistence type="predicted"/>
<accession>A0A7J9SHM0</accession>
<dbReference type="EMBL" id="JACKXD010000001">
    <property type="protein sequence ID" value="MBB6645467.1"/>
    <property type="molecule type" value="Genomic_DNA"/>
</dbReference>
<feature type="transmembrane region" description="Helical" evidence="1">
    <location>
        <begin position="37"/>
        <end position="58"/>
    </location>
</feature>
<evidence type="ECO:0000313" key="2">
    <source>
        <dbReference type="EMBL" id="MBB6645467.1"/>
    </source>
</evidence>
<dbReference type="RefSeq" id="WP_185191819.1">
    <property type="nucleotide sequence ID" value="NZ_JACKXD010000001.1"/>
</dbReference>
<keyword evidence="3" id="KW-1185">Reference proteome</keyword>
<name>A0A7J9SHM0_9EURY</name>